<dbReference type="InterPro" id="IPR018062">
    <property type="entry name" value="HTH_AraC-typ_CS"/>
</dbReference>
<dbReference type="InterPro" id="IPR018060">
    <property type="entry name" value="HTH_AraC"/>
</dbReference>
<reference evidence="5" key="1">
    <citation type="submission" date="2023-06" db="EMBL/GenBank/DDBJ databases">
        <authorList>
            <person name="Jiang Y."/>
            <person name="Liu Q."/>
        </authorList>
    </citation>
    <scope>NUCLEOTIDE SEQUENCE</scope>
    <source>
        <strain evidence="5">CGMCC 1.12090</strain>
    </source>
</reference>
<dbReference type="SUPFAM" id="SSF52317">
    <property type="entry name" value="Class I glutamine amidotransferase-like"/>
    <property type="match status" value="1"/>
</dbReference>
<sequence length="321" mass="35167">MRIGLLAFPGFQLLDVSGPADVFAEAARQLGDPRAYSVEVIGTEPGMLRSSCGLRLAVDATVSTVRGKLHTLLVAGSPEVEALRSGQELHRWLQMQSRSVRRLGSVCTGAFVLAAAGLLDGRRATTHWNEVAQLSVQNPQVLLEPDAIYVKDGSLYTSAGVTAGLDLALAMVEEDHGRDLALRVARELVMFLKRPGGQSQFSAYLAAQTAEKSHIREVQEHVLSHLMTDLSVPRLAMLAGMSERNFTRVFHEETGMTPSQFVEKARIDEARRQLEDSDDPLKRLSANVGYANLDAFSRAFNRRVGVSPSEYRRQFSGKTSC</sequence>
<keyword evidence="6" id="KW-1185">Reference proteome</keyword>
<dbReference type="Gene3D" id="1.10.10.60">
    <property type="entry name" value="Homeodomain-like"/>
    <property type="match status" value="1"/>
</dbReference>
<dbReference type="PRINTS" id="PR00032">
    <property type="entry name" value="HTHARAC"/>
</dbReference>
<dbReference type="EMBL" id="JAUKVY010000020">
    <property type="protein sequence ID" value="MDO1535447.1"/>
    <property type="molecule type" value="Genomic_DNA"/>
</dbReference>
<dbReference type="CDD" id="cd03137">
    <property type="entry name" value="GATase1_AraC_1"/>
    <property type="match status" value="1"/>
</dbReference>
<comment type="caution">
    <text evidence="5">The sequence shown here is derived from an EMBL/GenBank/DDBJ whole genome shotgun (WGS) entry which is preliminary data.</text>
</comment>
<dbReference type="Proteomes" id="UP001169027">
    <property type="component" value="Unassembled WGS sequence"/>
</dbReference>
<dbReference type="InterPro" id="IPR052158">
    <property type="entry name" value="INH-QAR"/>
</dbReference>
<dbReference type="InterPro" id="IPR002818">
    <property type="entry name" value="DJ-1/PfpI"/>
</dbReference>
<evidence type="ECO:0000313" key="5">
    <source>
        <dbReference type="EMBL" id="MDO1535447.1"/>
    </source>
</evidence>
<gene>
    <name evidence="5" type="ORF">Q2T77_24485</name>
</gene>
<evidence type="ECO:0000259" key="4">
    <source>
        <dbReference type="PROSITE" id="PS01124"/>
    </source>
</evidence>
<dbReference type="Pfam" id="PF01965">
    <property type="entry name" value="DJ-1_PfpI"/>
    <property type="match status" value="1"/>
</dbReference>
<dbReference type="SUPFAM" id="SSF46689">
    <property type="entry name" value="Homeodomain-like"/>
    <property type="match status" value="2"/>
</dbReference>
<proteinExistence type="predicted"/>
<dbReference type="PANTHER" id="PTHR43130:SF3">
    <property type="entry name" value="HTH-TYPE TRANSCRIPTIONAL REGULATOR RV1931C"/>
    <property type="match status" value="1"/>
</dbReference>
<keyword evidence="3" id="KW-0804">Transcription</keyword>
<dbReference type="PROSITE" id="PS01124">
    <property type="entry name" value="HTH_ARAC_FAMILY_2"/>
    <property type="match status" value="1"/>
</dbReference>
<dbReference type="PANTHER" id="PTHR43130">
    <property type="entry name" value="ARAC-FAMILY TRANSCRIPTIONAL REGULATOR"/>
    <property type="match status" value="1"/>
</dbReference>
<evidence type="ECO:0000256" key="3">
    <source>
        <dbReference type="ARBA" id="ARBA00023163"/>
    </source>
</evidence>
<feature type="domain" description="HTH araC/xylS-type" evidence="4">
    <location>
        <begin position="216"/>
        <end position="314"/>
    </location>
</feature>
<protein>
    <submittedName>
        <fullName evidence="5">GlxA family transcriptional regulator</fullName>
    </submittedName>
</protein>
<dbReference type="InterPro" id="IPR020449">
    <property type="entry name" value="Tscrpt_reg_AraC-type_HTH"/>
</dbReference>
<dbReference type="PROSITE" id="PS00041">
    <property type="entry name" value="HTH_ARAC_FAMILY_1"/>
    <property type="match status" value="1"/>
</dbReference>
<name>A0ABT8SBS4_9BURK</name>
<dbReference type="InterPro" id="IPR009057">
    <property type="entry name" value="Homeodomain-like_sf"/>
</dbReference>
<keyword evidence="1" id="KW-0805">Transcription regulation</keyword>
<dbReference type="Pfam" id="PF12833">
    <property type="entry name" value="HTH_18"/>
    <property type="match status" value="1"/>
</dbReference>
<evidence type="ECO:0000313" key="6">
    <source>
        <dbReference type="Proteomes" id="UP001169027"/>
    </source>
</evidence>
<organism evidence="5 6">
    <name type="scientific">Variovorax ginsengisoli</name>
    <dbReference type="NCBI Taxonomy" id="363844"/>
    <lineage>
        <taxon>Bacteria</taxon>
        <taxon>Pseudomonadati</taxon>
        <taxon>Pseudomonadota</taxon>
        <taxon>Betaproteobacteria</taxon>
        <taxon>Burkholderiales</taxon>
        <taxon>Comamonadaceae</taxon>
        <taxon>Variovorax</taxon>
    </lineage>
</organism>
<evidence type="ECO:0000256" key="1">
    <source>
        <dbReference type="ARBA" id="ARBA00023015"/>
    </source>
</evidence>
<evidence type="ECO:0000256" key="2">
    <source>
        <dbReference type="ARBA" id="ARBA00023125"/>
    </source>
</evidence>
<accession>A0ABT8SBS4</accession>
<keyword evidence="2" id="KW-0238">DNA-binding</keyword>
<dbReference type="SMART" id="SM00342">
    <property type="entry name" value="HTH_ARAC"/>
    <property type="match status" value="1"/>
</dbReference>
<dbReference type="Gene3D" id="3.40.50.880">
    <property type="match status" value="1"/>
</dbReference>
<dbReference type="RefSeq" id="WP_301813129.1">
    <property type="nucleotide sequence ID" value="NZ_JAUJZH010000020.1"/>
</dbReference>
<dbReference type="InterPro" id="IPR029062">
    <property type="entry name" value="Class_I_gatase-like"/>
</dbReference>